<evidence type="ECO:0000313" key="2">
    <source>
        <dbReference type="EMBL" id="CAA9387080.1"/>
    </source>
</evidence>
<gene>
    <name evidence="2" type="ORF">AVDCRST_MAG94-5197</name>
</gene>
<name>A0A6J4NL17_9CYAN</name>
<keyword evidence="1" id="KW-0812">Transmembrane</keyword>
<sequence>MSVEQTTQLIQLILNSVLMTFACVLLLNRVSLRQTALEETLQVASRQCLDLLEASDMRGKARSDSKGADRGTNRILQAKKSLRQLQYRYQVVRYGVLANAYALLCAIASTFALALRTLIDLEWLVPISLGLFMFGVTLLLLGVILVLVDLHTADRSLWDEISNLLNPVRVDNPLRSSWQQRSKIADRFMRSQASKMRPSSKARVS</sequence>
<dbReference type="Pfam" id="PF11026">
    <property type="entry name" value="DUF2721"/>
    <property type="match status" value="1"/>
</dbReference>
<feature type="transmembrane region" description="Helical" evidence="1">
    <location>
        <begin position="91"/>
        <end position="115"/>
    </location>
</feature>
<keyword evidence="1" id="KW-0472">Membrane</keyword>
<evidence type="ECO:0000256" key="1">
    <source>
        <dbReference type="SAM" id="Phobius"/>
    </source>
</evidence>
<feature type="transmembrane region" description="Helical" evidence="1">
    <location>
        <begin position="6"/>
        <end position="27"/>
    </location>
</feature>
<evidence type="ECO:0008006" key="3">
    <source>
        <dbReference type="Google" id="ProtNLM"/>
    </source>
</evidence>
<proteinExistence type="predicted"/>
<organism evidence="2">
    <name type="scientific">uncultured Leptolyngbya sp</name>
    <dbReference type="NCBI Taxonomy" id="332963"/>
    <lineage>
        <taxon>Bacteria</taxon>
        <taxon>Bacillati</taxon>
        <taxon>Cyanobacteriota</taxon>
        <taxon>Cyanophyceae</taxon>
        <taxon>Leptolyngbyales</taxon>
        <taxon>Leptolyngbyaceae</taxon>
        <taxon>Leptolyngbya group</taxon>
        <taxon>Leptolyngbya</taxon>
        <taxon>environmental samples</taxon>
    </lineage>
</organism>
<reference evidence="2" key="1">
    <citation type="submission" date="2020-02" db="EMBL/GenBank/DDBJ databases">
        <authorList>
            <person name="Meier V. D."/>
        </authorList>
    </citation>
    <scope>NUCLEOTIDE SEQUENCE</scope>
    <source>
        <strain evidence="2">AVDCRST_MAG94</strain>
    </source>
</reference>
<protein>
    <recommendedName>
        <fullName evidence="3">DUF2721 domain-containing protein</fullName>
    </recommendedName>
</protein>
<keyword evidence="1" id="KW-1133">Transmembrane helix</keyword>
<feature type="transmembrane region" description="Helical" evidence="1">
    <location>
        <begin position="127"/>
        <end position="148"/>
    </location>
</feature>
<dbReference type="AlphaFoldDB" id="A0A6J4NL17"/>
<accession>A0A6J4NL17</accession>
<dbReference type="InterPro" id="IPR021279">
    <property type="entry name" value="DUF2721"/>
</dbReference>
<dbReference type="EMBL" id="CADCTY010001790">
    <property type="protein sequence ID" value="CAA9387080.1"/>
    <property type="molecule type" value="Genomic_DNA"/>
</dbReference>